<dbReference type="SUPFAM" id="SSF52540">
    <property type="entry name" value="P-loop containing nucleoside triphosphate hydrolases"/>
    <property type="match status" value="1"/>
</dbReference>
<feature type="domain" description="Reverse transcriptase Ty1/copia-type" evidence="1">
    <location>
        <begin position="11"/>
        <end position="253"/>
    </location>
</feature>
<protein>
    <recommendedName>
        <fullName evidence="1">Reverse transcriptase Ty1/copia-type domain-containing protein</fullName>
    </recommendedName>
</protein>
<organism evidence="2 3">
    <name type="scientific">Lactuca sativa</name>
    <name type="common">Garden lettuce</name>
    <dbReference type="NCBI Taxonomy" id="4236"/>
    <lineage>
        <taxon>Eukaryota</taxon>
        <taxon>Viridiplantae</taxon>
        <taxon>Streptophyta</taxon>
        <taxon>Embryophyta</taxon>
        <taxon>Tracheophyta</taxon>
        <taxon>Spermatophyta</taxon>
        <taxon>Magnoliopsida</taxon>
        <taxon>eudicotyledons</taxon>
        <taxon>Gunneridae</taxon>
        <taxon>Pentapetalae</taxon>
        <taxon>asterids</taxon>
        <taxon>campanulids</taxon>
        <taxon>Asterales</taxon>
        <taxon>Asteraceae</taxon>
        <taxon>Cichorioideae</taxon>
        <taxon>Cichorieae</taxon>
        <taxon>Lactucinae</taxon>
        <taxon>Lactuca</taxon>
    </lineage>
</organism>
<dbReference type="SUPFAM" id="SSF56672">
    <property type="entry name" value="DNA/RNA polymerases"/>
    <property type="match status" value="1"/>
</dbReference>
<dbReference type="InterPro" id="IPR043502">
    <property type="entry name" value="DNA/RNA_pol_sf"/>
</dbReference>
<gene>
    <name evidence="2" type="ORF">LSAT_V11C500278180</name>
</gene>
<dbReference type="CDD" id="cd09272">
    <property type="entry name" value="RNase_HI_RT_Ty1"/>
    <property type="match status" value="1"/>
</dbReference>
<dbReference type="Pfam" id="PF07727">
    <property type="entry name" value="RVT_2"/>
    <property type="match status" value="1"/>
</dbReference>
<dbReference type="EMBL" id="NBSK02000005">
    <property type="protein sequence ID" value="KAJ0204217.1"/>
    <property type="molecule type" value="Genomic_DNA"/>
</dbReference>
<dbReference type="Gene3D" id="3.40.50.12240">
    <property type="match status" value="1"/>
</dbReference>
<evidence type="ECO:0000313" key="2">
    <source>
        <dbReference type="EMBL" id="KAJ0204217.1"/>
    </source>
</evidence>
<accession>A0A9R1VBW6</accession>
<dbReference type="InterPro" id="IPR027417">
    <property type="entry name" value="P-loop_NTPase"/>
</dbReference>
<evidence type="ECO:0000313" key="3">
    <source>
        <dbReference type="Proteomes" id="UP000235145"/>
    </source>
</evidence>
<name>A0A9R1VBW6_LACSA</name>
<dbReference type="Proteomes" id="UP000235145">
    <property type="component" value="Unassembled WGS sequence"/>
</dbReference>
<sequence length="623" mass="70336">MQHEYDALMRNNTWSIVSCPTNVNVIGCKWIFRIKKCPDGTIERHKARLVAQGFTQQVNVDYFETFSPVIKPTTIRLVLSIALSHGWSIRQLDINNAFLNGDLNEVVYMKQPRGFEDPTKPHHVCRLHKALYGLKQAPRAWFNKLKTYLVDQGFKACQSDTSLFVHISSTTIIYILVYVDDVIITGNDAVKIQRFINQLHRVFALKDLGHLHHFLGLQIISSATGLDLSQQRYILDILDRSKMIDASPLSTPADPGSRLSKDGEPFHDPTIFCQIMGSLQYATITRPNITYAVNRVCQFMHSPTVQHWQATKRILRYLKGTLHHCLHFSPTKVDSLLAYLDAGWILNHEDSRSQYGYAIFHGSNLISWTSRKQRVVARSSTEAEYRSLAYTITELLWLKQLIKELHAPILHPPQLLCDNLERLQSIAASATPQAHPCLPLLAISSPKIVAAHSNTGAVDFASPPQLRWISMEMLKMFQEEYRCDSLRSLNRRSKLRRQPLPSLLPSQGRVFRPWLITFFNQLALGGVFGSDTDIKEGDLVKRTGSIVDVPAGKAMLGRVVDALGVPIDGRGALSDHDQRRVEVKSPGIIERKSVHEPMQTGLKAVDSLVPIGRGQRELIIGDR</sequence>
<dbReference type="InterPro" id="IPR013103">
    <property type="entry name" value="RVT_2"/>
</dbReference>
<comment type="caution">
    <text evidence="2">The sequence shown here is derived from an EMBL/GenBank/DDBJ whole genome shotgun (WGS) entry which is preliminary data.</text>
</comment>
<evidence type="ECO:0000259" key="1">
    <source>
        <dbReference type="Pfam" id="PF07727"/>
    </source>
</evidence>
<keyword evidence="3" id="KW-1185">Reference proteome</keyword>
<dbReference type="PANTHER" id="PTHR11439:SF450">
    <property type="entry name" value="REVERSE TRANSCRIPTASE TY1_COPIA-TYPE DOMAIN-CONTAINING PROTEIN"/>
    <property type="match status" value="1"/>
</dbReference>
<dbReference type="AlphaFoldDB" id="A0A9R1VBW6"/>
<reference evidence="2 3" key="1">
    <citation type="journal article" date="2017" name="Nat. Commun.">
        <title>Genome assembly with in vitro proximity ligation data and whole-genome triplication in lettuce.</title>
        <authorList>
            <person name="Reyes-Chin-Wo S."/>
            <person name="Wang Z."/>
            <person name="Yang X."/>
            <person name="Kozik A."/>
            <person name="Arikit S."/>
            <person name="Song C."/>
            <person name="Xia L."/>
            <person name="Froenicke L."/>
            <person name="Lavelle D.O."/>
            <person name="Truco M.J."/>
            <person name="Xia R."/>
            <person name="Zhu S."/>
            <person name="Xu C."/>
            <person name="Xu H."/>
            <person name="Xu X."/>
            <person name="Cox K."/>
            <person name="Korf I."/>
            <person name="Meyers B.C."/>
            <person name="Michelmore R.W."/>
        </authorList>
    </citation>
    <scope>NUCLEOTIDE SEQUENCE [LARGE SCALE GENOMIC DNA]</scope>
    <source>
        <strain evidence="3">cv. Salinas</strain>
        <tissue evidence="2">Seedlings</tissue>
    </source>
</reference>
<proteinExistence type="predicted"/>
<dbReference type="PANTHER" id="PTHR11439">
    <property type="entry name" value="GAG-POL-RELATED RETROTRANSPOSON"/>
    <property type="match status" value="1"/>
</dbReference>